<dbReference type="PROSITE" id="PS00444">
    <property type="entry name" value="POLYPRENYL_SYNTHASE_2"/>
    <property type="match status" value="1"/>
</dbReference>
<keyword evidence="7" id="KW-0812">Transmembrane</keyword>
<keyword evidence="7" id="KW-0472">Membrane</keyword>
<evidence type="ECO:0000256" key="4">
    <source>
        <dbReference type="ARBA" id="ARBA00022723"/>
    </source>
</evidence>
<dbReference type="AlphaFoldDB" id="A0A414FSQ9"/>
<keyword evidence="5" id="KW-0460">Magnesium</keyword>
<dbReference type="CDD" id="cd00685">
    <property type="entry name" value="Trans_IPPS_HT"/>
    <property type="match status" value="1"/>
</dbReference>
<feature type="transmembrane region" description="Helical" evidence="7">
    <location>
        <begin position="51"/>
        <end position="72"/>
    </location>
</feature>
<keyword evidence="3 6" id="KW-0808">Transferase</keyword>
<dbReference type="PANTHER" id="PTHR12001">
    <property type="entry name" value="GERANYLGERANYL PYROPHOSPHATE SYNTHASE"/>
    <property type="match status" value="1"/>
</dbReference>
<dbReference type="GO" id="GO:0008299">
    <property type="term" value="P:isoprenoid biosynthetic process"/>
    <property type="evidence" value="ECO:0007669"/>
    <property type="project" value="InterPro"/>
</dbReference>
<keyword evidence="4" id="KW-0479">Metal-binding</keyword>
<dbReference type="PROSITE" id="PS00723">
    <property type="entry name" value="POLYPRENYL_SYNTHASE_1"/>
    <property type="match status" value="1"/>
</dbReference>
<comment type="similarity">
    <text evidence="2 6">Belongs to the FPP/GGPP synthase family.</text>
</comment>
<evidence type="ECO:0000256" key="5">
    <source>
        <dbReference type="ARBA" id="ARBA00022842"/>
    </source>
</evidence>
<evidence type="ECO:0000256" key="2">
    <source>
        <dbReference type="ARBA" id="ARBA00006706"/>
    </source>
</evidence>
<protein>
    <submittedName>
        <fullName evidence="8">Polyprenyl synthetase family protein</fullName>
    </submittedName>
</protein>
<accession>A0A414FSQ9</accession>
<dbReference type="Proteomes" id="UP000284689">
    <property type="component" value="Unassembled WGS sequence"/>
</dbReference>
<organism evidence="8 9">
    <name type="scientific">Bacteroides caccae</name>
    <dbReference type="NCBI Taxonomy" id="47678"/>
    <lineage>
        <taxon>Bacteria</taxon>
        <taxon>Pseudomonadati</taxon>
        <taxon>Bacteroidota</taxon>
        <taxon>Bacteroidia</taxon>
        <taxon>Bacteroidales</taxon>
        <taxon>Bacteroidaceae</taxon>
        <taxon>Bacteroides</taxon>
    </lineage>
</organism>
<dbReference type="GO" id="GO:0004659">
    <property type="term" value="F:prenyltransferase activity"/>
    <property type="evidence" value="ECO:0007669"/>
    <property type="project" value="InterPro"/>
</dbReference>
<dbReference type="RefSeq" id="WP_122264052.1">
    <property type="nucleotide sequence ID" value="NZ_CAXSYJ010000022.1"/>
</dbReference>
<gene>
    <name evidence="8" type="ORF">DW794_00875</name>
</gene>
<dbReference type="Gene3D" id="1.10.600.10">
    <property type="entry name" value="Farnesyl Diphosphate Synthase"/>
    <property type="match status" value="1"/>
</dbReference>
<proteinExistence type="inferred from homology"/>
<comment type="cofactor">
    <cofactor evidence="1">
        <name>Mg(2+)</name>
        <dbReference type="ChEBI" id="CHEBI:18420"/>
    </cofactor>
</comment>
<comment type="caution">
    <text evidence="8">The sequence shown here is derived from an EMBL/GenBank/DDBJ whole genome shotgun (WGS) entry which is preliminary data.</text>
</comment>
<evidence type="ECO:0000256" key="7">
    <source>
        <dbReference type="SAM" id="Phobius"/>
    </source>
</evidence>
<dbReference type="GO" id="GO:0046872">
    <property type="term" value="F:metal ion binding"/>
    <property type="evidence" value="ECO:0007669"/>
    <property type="project" value="UniProtKB-KW"/>
</dbReference>
<evidence type="ECO:0000313" key="9">
    <source>
        <dbReference type="Proteomes" id="UP000284689"/>
    </source>
</evidence>
<dbReference type="PANTHER" id="PTHR12001:SF69">
    <property type="entry name" value="ALL TRANS-POLYPRENYL-DIPHOSPHATE SYNTHASE PDSS1"/>
    <property type="match status" value="1"/>
</dbReference>
<dbReference type="Pfam" id="PF00348">
    <property type="entry name" value="polyprenyl_synt"/>
    <property type="match status" value="1"/>
</dbReference>
<evidence type="ECO:0000256" key="1">
    <source>
        <dbReference type="ARBA" id="ARBA00001946"/>
    </source>
</evidence>
<dbReference type="InterPro" id="IPR033749">
    <property type="entry name" value="Polyprenyl_synt_CS"/>
</dbReference>
<evidence type="ECO:0000256" key="3">
    <source>
        <dbReference type="ARBA" id="ARBA00022679"/>
    </source>
</evidence>
<keyword evidence="7" id="KW-1133">Transmembrane helix</keyword>
<reference evidence="8 9" key="1">
    <citation type="submission" date="2018-08" db="EMBL/GenBank/DDBJ databases">
        <title>A genome reference for cultivated species of the human gut microbiota.</title>
        <authorList>
            <person name="Zou Y."/>
            <person name="Xue W."/>
            <person name="Luo G."/>
        </authorList>
    </citation>
    <scope>NUCLEOTIDE SEQUENCE [LARGE SCALE GENOMIC DNA]</scope>
    <source>
        <strain evidence="8 9">AM31-16AC</strain>
    </source>
</reference>
<evidence type="ECO:0000313" key="8">
    <source>
        <dbReference type="EMBL" id="RHD53680.1"/>
    </source>
</evidence>
<dbReference type="SUPFAM" id="SSF48576">
    <property type="entry name" value="Terpenoid synthases"/>
    <property type="match status" value="1"/>
</dbReference>
<dbReference type="SFLD" id="SFLDS00005">
    <property type="entry name" value="Isoprenoid_Synthase_Type_I"/>
    <property type="match status" value="1"/>
</dbReference>
<dbReference type="InterPro" id="IPR008949">
    <property type="entry name" value="Isoprenoid_synthase_dom_sf"/>
</dbReference>
<evidence type="ECO:0000256" key="6">
    <source>
        <dbReference type="RuleBase" id="RU004466"/>
    </source>
</evidence>
<name>A0A414FSQ9_9BACE</name>
<sequence>MDSISIIRTPIESELEAFKELYDSSLSSSNTLLDSVVAHIRQRSGKMMRPILVLLVARLYGVVSPATLHAAVSLELLHNASLVHDDVVDESTERRGQLSVNAIFNNKVAVLTGDYLLATSLVHAELTNSHQIIRLVSSLGQDLADGELLQLSNVSNHSFSETVYFDVIRKKTAALFAACTEAAAYSVGVSEEEVKLARLLGEYIGICFQIKDDIFDYFDSKEIGKPTGNDMLEGKLTLPVLYALNRANDNQATEIALKVKEGTATLAEIARLIAFTKENGGIEYAVRTMNAYKQKAFGLLASLPDSAICVALRSYLDYVVDREK</sequence>
<dbReference type="EMBL" id="QSJD01000001">
    <property type="protein sequence ID" value="RHD53680.1"/>
    <property type="molecule type" value="Genomic_DNA"/>
</dbReference>
<dbReference type="InterPro" id="IPR000092">
    <property type="entry name" value="Polyprenyl_synt"/>
</dbReference>